<proteinExistence type="inferred from homology"/>
<dbReference type="Gene3D" id="1.10.10.1410">
    <property type="match status" value="1"/>
</dbReference>
<dbReference type="InterPro" id="IPR038716">
    <property type="entry name" value="P1/P2_N_sf"/>
</dbReference>
<feature type="region of interest" description="Disordered" evidence="6">
    <location>
        <begin position="80"/>
        <end position="123"/>
    </location>
</feature>
<comment type="subunit">
    <text evidence="3">P1 and P2 exist as dimers at the large ribosomal subunit.</text>
</comment>
<dbReference type="GO" id="GO:0022625">
    <property type="term" value="C:cytosolic large ribosomal subunit"/>
    <property type="evidence" value="ECO:0007669"/>
    <property type="project" value="InterPro"/>
</dbReference>
<evidence type="ECO:0000256" key="4">
    <source>
        <dbReference type="ARBA" id="ARBA00022980"/>
    </source>
</evidence>
<keyword evidence="5" id="KW-0687">Ribonucleoprotein</keyword>
<dbReference type="GO" id="GO:0003735">
    <property type="term" value="F:structural constituent of ribosome"/>
    <property type="evidence" value="ECO:0007669"/>
    <property type="project" value="InterPro"/>
</dbReference>
<evidence type="ECO:0000313" key="8">
    <source>
        <dbReference type="EMBL" id="GFS46523.1"/>
    </source>
</evidence>
<feature type="region of interest" description="Disordered" evidence="6">
    <location>
        <begin position="135"/>
        <end position="212"/>
    </location>
</feature>
<dbReference type="AlphaFoldDB" id="A0A7J0E0F1"/>
<comment type="similarity">
    <text evidence="2">Belongs to the eukaryotic ribosomal protein P1/P2 family.</text>
</comment>
<evidence type="ECO:0000256" key="1">
    <source>
        <dbReference type="ARBA" id="ARBA00003362"/>
    </source>
</evidence>
<reference evidence="9" key="1">
    <citation type="submission" date="2019-07" db="EMBL/GenBank/DDBJ databases">
        <title>De Novo Assembly of kiwifruit Actinidia rufa.</title>
        <authorList>
            <person name="Sugita-Konishi S."/>
            <person name="Sato K."/>
            <person name="Mori E."/>
            <person name="Abe Y."/>
            <person name="Kisaki G."/>
            <person name="Hamano K."/>
            <person name="Suezawa K."/>
            <person name="Otani M."/>
            <person name="Fukuda T."/>
            <person name="Manabe T."/>
            <person name="Gomi K."/>
            <person name="Tabuchi M."/>
            <person name="Akimitsu K."/>
            <person name="Kataoka I."/>
        </authorList>
    </citation>
    <scope>NUCLEOTIDE SEQUENCE [LARGE SCALE GENOMIC DNA]</scope>
    <source>
        <strain evidence="9">cv. Fuchu</strain>
    </source>
</reference>
<dbReference type="EMBL" id="BJWL01000469">
    <property type="protein sequence ID" value="GFS46523.1"/>
    <property type="molecule type" value="Genomic_DNA"/>
</dbReference>
<dbReference type="Pfam" id="PF00428">
    <property type="entry name" value="Ribosomal_60s"/>
    <property type="match status" value="1"/>
</dbReference>
<sequence>MKVLAAYLLAVLGGNASPSADDLKHILGSVGAEADEKMIELILSQVKGKDISELIASGREKLASFPCGGGGGVAVASDATGGGGGASGAAEPKKEEKVDNIEESDDCSQSFSLRDGSHSSQSRLSLNPAVGLVAGHHHQHRIHHHHGPLRPSLTPLPLPSPPPSAPNPPPPTPNPPLSHSSSSPESTTTGTESTTINSESTPLTPLPLPSPPVPVKGIDWTVSSADRRFNRSNRPVWSGFQNITSQYFNAQPLPSQNAPWGERVSKQNAPGERVSNMHLDGFEVVKGGWLGLLREGNRLSYWSS</sequence>
<evidence type="ECO:0000256" key="3">
    <source>
        <dbReference type="ARBA" id="ARBA00011266"/>
    </source>
</evidence>
<dbReference type="InterPro" id="IPR027534">
    <property type="entry name" value="Ribosomal_P1/P2"/>
</dbReference>
<evidence type="ECO:0000313" key="9">
    <source>
        <dbReference type="Proteomes" id="UP000585474"/>
    </source>
</evidence>
<comment type="caution">
    <text evidence="8">The sequence shown here is derived from an EMBL/GenBank/DDBJ whole genome shotgun (WGS) entry which is preliminary data.</text>
</comment>
<dbReference type="HAMAP" id="MF_01478">
    <property type="entry name" value="Ribosomal_L12_arch"/>
    <property type="match status" value="1"/>
</dbReference>
<feature type="chain" id="PRO_5029877750" evidence="7">
    <location>
        <begin position="17"/>
        <end position="304"/>
    </location>
</feature>
<accession>A0A7J0E0F1</accession>
<organism evidence="8 9">
    <name type="scientific">Actinidia rufa</name>
    <dbReference type="NCBI Taxonomy" id="165716"/>
    <lineage>
        <taxon>Eukaryota</taxon>
        <taxon>Viridiplantae</taxon>
        <taxon>Streptophyta</taxon>
        <taxon>Embryophyta</taxon>
        <taxon>Tracheophyta</taxon>
        <taxon>Spermatophyta</taxon>
        <taxon>Magnoliopsida</taxon>
        <taxon>eudicotyledons</taxon>
        <taxon>Gunneridae</taxon>
        <taxon>Pentapetalae</taxon>
        <taxon>asterids</taxon>
        <taxon>Ericales</taxon>
        <taxon>Actinidiaceae</taxon>
        <taxon>Actinidia</taxon>
    </lineage>
</organism>
<name>A0A7J0E0F1_9ERIC</name>
<feature type="compositionally biased region" description="Low complexity" evidence="6">
    <location>
        <begin position="177"/>
        <end position="203"/>
    </location>
</feature>
<dbReference type="GO" id="GO:0002182">
    <property type="term" value="P:cytoplasmic translational elongation"/>
    <property type="evidence" value="ECO:0007669"/>
    <property type="project" value="InterPro"/>
</dbReference>
<dbReference type="InterPro" id="IPR044076">
    <property type="entry name" value="Ribosomal_P2"/>
</dbReference>
<feature type="compositionally biased region" description="Pro residues" evidence="6">
    <location>
        <begin position="154"/>
        <end position="176"/>
    </location>
</feature>
<dbReference type="PANTHER" id="PTHR21141:SF5">
    <property type="entry name" value="LARGE RIBOSOMAL SUBUNIT PROTEIN P2"/>
    <property type="match status" value="1"/>
</dbReference>
<keyword evidence="4 8" id="KW-0689">Ribosomal protein</keyword>
<feature type="signal peptide" evidence="7">
    <location>
        <begin position="1"/>
        <end position="16"/>
    </location>
</feature>
<evidence type="ECO:0000256" key="2">
    <source>
        <dbReference type="ARBA" id="ARBA00005436"/>
    </source>
</evidence>
<gene>
    <name evidence="8" type="ORF">Acr_00g0102800</name>
</gene>
<keyword evidence="7" id="KW-0732">Signal</keyword>
<protein>
    <submittedName>
        <fullName evidence="8">60S acidic ribosomal protein family</fullName>
    </submittedName>
</protein>
<feature type="compositionally biased region" description="Basic residues" evidence="6">
    <location>
        <begin position="135"/>
        <end position="148"/>
    </location>
</feature>
<evidence type="ECO:0000256" key="5">
    <source>
        <dbReference type="ARBA" id="ARBA00023274"/>
    </source>
</evidence>
<comment type="function">
    <text evidence="1">Plays an important role in the elongation step of protein synthesis.</text>
</comment>
<feature type="compositionally biased region" description="Basic and acidic residues" evidence="6">
    <location>
        <begin position="91"/>
        <end position="100"/>
    </location>
</feature>
<dbReference type="CDD" id="cd05833">
    <property type="entry name" value="Ribosomal_P2"/>
    <property type="match status" value="1"/>
</dbReference>
<dbReference type="FunFam" id="1.10.10.1410:FF:000002">
    <property type="entry name" value="60S acidic ribosomal protein P2"/>
    <property type="match status" value="1"/>
</dbReference>
<dbReference type="OrthoDB" id="1227494at2759"/>
<dbReference type="Proteomes" id="UP000585474">
    <property type="component" value="Unassembled WGS sequence"/>
</dbReference>
<evidence type="ECO:0000256" key="7">
    <source>
        <dbReference type="SAM" id="SignalP"/>
    </source>
</evidence>
<keyword evidence="9" id="KW-1185">Reference proteome</keyword>
<dbReference type="PANTHER" id="PTHR21141">
    <property type="entry name" value="60S ACIDIC RIBOSOMAL PROTEIN FAMILY MEMBER"/>
    <property type="match status" value="1"/>
</dbReference>
<evidence type="ECO:0000256" key="6">
    <source>
        <dbReference type="SAM" id="MobiDB-lite"/>
    </source>
</evidence>
<feature type="compositionally biased region" description="Polar residues" evidence="6">
    <location>
        <begin position="107"/>
        <end position="123"/>
    </location>
</feature>